<proteinExistence type="predicted"/>
<comment type="caution">
    <text evidence="1">The sequence shown here is derived from an EMBL/GenBank/DDBJ whole genome shotgun (WGS) entry which is preliminary data.</text>
</comment>
<name>A0A2A9MAW2_BESBE</name>
<protein>
    <submittedName>
        <fullName evidence="1">Uncharacterized protein</fullName>
    </submittedName>
</protein>
<evidence type="ECO:0000313" key="2">
    <source>
        <dbReference type="Proteomes" id="UP000224006"/>
    </source>
</evidence>
<dbReference type="EMBL" id="NWUJ01000010">
    <property type="protein sequence ID" value="PFH32767.1"/>
    <property type="molecule type" value="Genomic_DNA"/>
</dbReference>
<dbReference type="VEuPathDB" id="ToxoDB:BESB_013790"/>
<reference evidence="1 2" key="1">
    <citation type="submission" date="2017-09" db="EMBL/GenBank/DDBJ databases">
        <title>Genome sequencing of Besnoitia besnoiti strain Bb-Ger1.</title>
        <authorList>
            <person name="Schares G."/>
            <person name="Venepally P."/>
            <person name="Lorenzi H.A."/>
        </authorList>
    </citation>
    <scope>NUCLEOTIDE SEQUENCE [LARGE SCALE GENOMIC DNA]</scope>
    <source>
        <strain evidence="1 2">Bb-Ger1</strain>
    </source>
</reference>
<dbReference type="AlphaFoldDB" id="A0A2A9MAW2"/>
<dbReference type="GeneID" id="40306441"/>
<dbReference type="RefSeq" id="XP_029216776.1">
    <property type="nucleotide sequence ID" value="XM_029360109.1"/>
</dbReference>
<dbReference type="KEGG" id="bbes:BESB_013790"/>
<sequence length="141" mass="15439">MQSAIVISSFTSSRLRLALCVSAARGFGLVSLTLRPDARPLSPREHTSAQATGPSTSAYALLKDHHADALRVFVSFSSPKFNLQALASLAHLPPPQRERRLAALLRLRQHVRARVRATDERGLSVELKVLFDGTQEELTVS</sequence>
<organism evidence="1 2">
    <name type="scientific">Besnoitia besnoiti</name>
    <name type="common">Apicomplexan protozoan</name>
    <dbReference type="NCBI Taxonomy" id="94643"/>
    <lineage>
        <taxon>Eukaryota</taxon>
        <taxon>Sar</taxon>
        <taxon>Alveolata</taxon>
        <taxon>Apicomplexa</taxon>
        <taxon>Conoidasida</taxon>
        <taxon>Coccidia</taxon>
        <taxon>Eucoccidiorida</taxon>
        <taxon>Eimeriorina</taxon>
        <taxon>Sarcocystidae</taxon>
        <taxon>Besnoitia</taxon>
    </lineage>
</organism>
<accession>A0A2A9MAW2</accession>
<gene>
    <name evidence="1" type="ORF">BESB_013790</name>
</gene>
<evidence type="ECO:0000313" key="1">
    <source>
        <dbReference type="EMBL" id="PFH32767.1"/>
    </source>
</evidence>
<keyword evidence="2" id="KW-1185">Reference proteome</keyword>
<dbReference type="Proteomes" id="UP000224006">
    <property type="component" value="Chromosome IX"/>
</dbReference>